<dbReference type="Proteomes" id="UP000301751">
    <property type="component" value="Unassembled WGS sequence"/>
</dbReference>
<gene>
    <name evidence="2" type="ORF">AQPW35_24880</name>
</gene>
<dbReference type="Pfam" id="PF07332">
    <property type="entry name" value="Phage_holin_3_6"/>
    <property type="match status" value="1"/>
</dbReference>
<keyword evidence="1" id="KW-1133">Transmembrane helix</keyword>
<dbReference type="AlphaFoldDB" id="A0A480AT60"/>
<comment type="caution">
    <text evidence="2">The sequence shown here is derived from an EMBL/GenBank/DDBJ whole genome shotgun (WGS) entry which is preliminary data.</text>
</comment>
<feature type="transmembrane region" description="Helical" evidence="1">
    <location>
        <begin position="55"/>
        <end position="79"/>
    </location>
</feature>
<accession>A0A480AT60</accession>
<keyword evidence="1" id="KW-0472">Membrane</keyword>
<reference evidence="3" key="1">
    <citation type="submission" date="2019-03" db="EMBL/GenBank/DDBJ databases">
        <title>Aquabacterium pictum sp.nov., the first bacteriochlorophyll a-containing freshwater bacterium in the genus Aquabacterium of the class Betaproteobacteria.</title>
        <authorList>
            <person name="Hirose S."/>
            <person name="Tank M."/>
            <person name="Hara E."/>
            <person name="Tamaki H."/>
            <person name="Takaichi S."/>
            <person name="Haruta S."/>
            <person name="Hanada S."/>
        </authorList>
    </citation>
    <scope>NUCLEOTIDE SEQUENCE [LARGE SCALE GENOMIC DNA]</scope>
    <source>
        <strain evidence="3">W35</strain>
    </source>
</reference>
<dbReference type="OrthoDB" id="8906835at2"/>
<feature type="transmembrane region" description="Helical" evidence="1">
    <location>
        <begin position="85"/>
        <end position="105"/>
    </location>
</feature>
<evidence type="ECO:0000256" key="1">
    <source>
        <dbReference type="SAM" id="Phobius"/>
    </source>
</evidence>
<keyword evidence="1" id="KW-0812">Transmembrane</keyword>
<evidence type="ECO:0000313" key="3">
    <source>
        <dbReference type="Proteomes" id="UP000301751"/>
    </source>
</evidence>
<dbReference type="EMBL" id="BJCL01000005">
    <property type="protein sequence ID" value="GCL63407.1"/>
    <property type="molecule type" value="Genomic_DNA"/>
</dbReference>
<evidence type="ECO:0008006" key="4">
    <source>
        <dbReference type="Google" id="ProtNLM"/>
    </source>
</evidence>
<name>A0A480AT60_9BURK</name>
<dbReference type="InterPro" id="IPR009937">
    <property type="entry name" value="Phage_holin_3_6"/>
</dbReference>
<proteinExistence type="predicted"/>
<protein>
    <recommendedName>
        <fullName evidence="4">Phage holin family protein</fullName>
    </recommendedName>
</protein>
<organism evidence="2 3">
    <name type="scientific">Pseudaquabacterium pictum</name>
    <dbReference type="NCBI Taxonomy" id="2315236"/>
    <lineage>
        <taxon>Bacteria</taxon>
        <taxon>Pseudomonadati</taxon>
        <taxon>Pseudomonadota</taxon>
        <taxon>Betaproteobacteria</taxon>
        <taxon>Burkholderiales</taxon>
        <taxon>Sphaerotilaceae</taxon>
        <taxon>Pseudaquabacterium</taxon>
    </lineage>
</organism>
<keyword evidence="3" id="KW-1185">Reference proteome</keyword>
<evidence type="ECO:0000313" key="2">
    <source>
        <dbReference type="EMBL" id="GCL63407.1"/>
    </source>
</evidence>
<sequence>MTPVAGPNGMPPPEPGRGLFQSLQRLLATLLEIVQVRLDLIANEFEQEKLRIFDALVWAGVALLFIALGLLLGVAMLVALTPETWRPLVLALLTLGCLGTGAYMFNEARRRLANPAGALPDSRAELAQDRAGLDPTPPA</sequence>